<dbReference type="HAMAP" id="MF_00844_B">
    <property type="entry name" value="RqcH_B"/>
    <property type="match status" value="1"/>
</dbReference>
<dbReference type="Gene3D" id="2.30.310.10">
    <property type="entry name" value="ibrinogen binding protein from staphylococcus aureus domain"/>
    <property type="match status" value="1"/>
</dbReference>
<keyword evidence="4 5" id="KW-0648">Protein biosynthesis</keyword>
<dbReference type="EMBL" id="PYLP01000017">
    <property type="protein sequence ID" value="PST38158.1"/>
    <property type="molecule type" value="Genomic_DNA"/>
</dbReference>
<dbReference type="InterPro" id="IPR051608">
    <property type="entry name" value="RQC_Subunit_NEMF"/>
</dbReference>
<feature type="domain" description="NFACT RNA-binding" evidence="6">
    <location>
        <begin position="427"/>
        <end position="519"/>
    </location>
</feature>
<keyword evidence="1 5" id="KW-0820">tRNA-binding</keyword>
<dbReference type="GO" id="GO:0043023">
    <property type="term" value="F:ribosomal large subunit binding"/>
    <property type="evidence" value="ECO:0007669"/>
    <property type="project" value="UniProtKB-UniRule"/>
</dbReference>
<dbReference type="Pfam" id="PF05833">
    <property type="entry name" value="NFACT_N"/>
    <property type="match status" value="1"/>
</dbReference>
<dbReference type="GeneID" id="77471582"/>
<evidence type="ECO:0000313" key="8">
    <source>
        <dbReference type="Proteomes" id="UP000241201"/>
    </source>
</evidence>
<organism evidence="7 8">
    <name type="scientific">Faecalibacillus faecis</name>
    <dbReference type="NCBI Taxonomy" id="1982628"/>
    <lineage>
        <taxon>Bacteria</taxon>
        <taxon>Bacillati</taxon>
        <taxon>Bacillota</taxon>
        <taxon>Erysipelotrichia</taxon>
        <taxon>Erysipelotrichales</taxon>
        <taxon>Coprobacillaceae</taxon>
        <taxon>Faecalibacillus</taxon>
    </lineage>
</organism>
<keyword evidence="8" id="KW-1185">Reference proteome</keyword>
<evidence type="ECO:0000256" key="5">
    <source>
        <dbReference type="HAMAP-Rule" id="MF_00844"/>
    </source>
</evidence>
<comment type="similarity">
    <text evidence="5">Belongs to the NEMF family.</text>
</comment>
<comment type="caution">
    <text evidence="7">The sequence shown here is derived from an EMBL/GenBank/DDBJ whole genome shotgun (WGS) entry which is preliminary data.</text>
</comment>
<reference evidence="8" key="1">
    <citation type="submission" date="2018-03" db="EMBL/GenBank/DDBJ databases">
        <title>Lachnoclostridium SNUG30370 gen.nov., sp.nov., isolated from human faeces.</title>
        <authorList>
            <person name="Seo B."/>
            <person name="Jeon K."/>
            <person name="Ko G."/>
        </authorList>
    </citation>
    <scope>NUCLEOTIDE SEQUENCE [LARGE SCALE GENOMIC DNA]</scope>
    <source>
        <strain evidence="8">SNUG30370</strain>
    </source>
</reference>
<feature type="coiled-coil region" evidence="5">
    <location>
        <begin position="260"/>
        <end position="301"/>
    </location>
</feature>
<keyword evidence="5" id="KW-0175">Coiled coil</keyword>
<comment type="subunit">
    <text evidence="5">Associates with stalled 50S ribosomal subunits. Binds to RqcP.</text>
</comment>
<dbReference type="Proteomes" id="UP000241201">
    <property type="component" value="Unassembled WGS sequence"/>
</dbReference>
<dbReference type="FunFam" id="2.30.310.10:FF:000004">
    <property type="entry name" value="Fibronectin-binding protein A"/>
    <property type="match status" value="1"/>
</dbReference>
<dbReference type="GO" id="GO:0072344">
    <property type="term" value="P:rescue of stalled ribosome"/>
    <property type="evidence" value="ECO:0007669"/>
    <property type="project" value="UniProtKB-UniRule"/>
</dbReference>
<dbReference type="PANTHER" id="PTHR15239:SF6">
    <property type="entry name" value="RIBOSOME QUALITY CONTROL COMPLEX SUBUNIT NEMF"/>
    <property type="match status" value="1"/>
</dbReference>
<dbReference type="InterPro" id="IPR043682">
    <property type="entry name" value="RqcH_bacterial"/>
</dbReference>
<dbReference type="GO" id="GO:0019843">
    <property type="term" value="F:rRNA binding"/>
    <property type="evidence" value="ECO:0007669"/>
    <property type="project" value="UniProtKB-UniRule"/>
</dbReference>
<keyword evidence="3 5" id="KW-0694">RNA-binding</keyword>
<dbReference type="RefSeq" id="WP_106988577.1">
    <property type="nucleotide sequence ID" value="NZ_PYLP01000017.1"/>
</dbReference>
<gene>
    <name evidence="5" type="primary">rqcH</name>
    <name evidence="7" type="ORF">C7U55_10825</name>
</gene>
<dbReference type="Pfam" id="PF05670">
    <property type="entry name" value="NFACT-R_1"/>
    <property type="match status" value="1"/>
</dbReference>
<dbReference type="InterPro" id="IPR008532">
    <property type="entry name" value="NFACT_RNA-bd"/>
</dbReference>
<evidence type="ECO:0000259" key="6">
    <source>
        <dbReference type="Pfam" id="PF05670"/>
    </source>
</evidence>
<evidence type="ECO:0000256" key="1">
    <source>
        <dbReference type="ARBA" id="ARBA00022555"/>
    </source>
</evidence>
<sequence length="547" mass="63854">MAYDGIMMHQVKKSLIDTIQSGRINKIYQISKYELLFQVRANRKNYQLLISSHPMYARVQLTSLTYPTPEAPNPLTMLFRKLLEGGYIKEIEQIDLDRILKITFACHNELGDAIEYILYIEIMGKHSNIILVGKNNKIIDCIKHISPSMNTERFLQPGALYQLPPMVEKLNPFTSDFVEDIQLTKIYQGIAPILSKEILYRIDQGEDFKEIMKQIDKSQDLYITKINDKEYFHVIELTHLQGITTKHALFDGLDLHFNEIDQKERIKQQTSNLLKFIQNEYQKNTTKLKKLKATLEDSENSDDYRIKGDLLYASLHLMQKGMISVEVDNYYDNTKMKITLDPKLDPKANAQKYYQKYQKAKNSIDVLHQQIELTEKEIDYFDSLITAMSQASYYDALEIKEELENEGYLKKKKQRNTIRKKKIPQFQKYLTKDGIEIDIGKNNLQNDYLTFKYAHRYDMWFHAKDMPGSHVIVKAQDLDEYTIRLAAKIAAYYSKGKNSSSVPVNYTLVKTLKKPTGSKPGKVILDNYKTIYIDPDDEFLKELTQKL</sequence>
<dbReference type="PANTHER" id="PTHR15239">
    <property type="entry name" value="NUCLEAR EXPORT MEDIATOR FACTOR NEMF"/>
    <property type="match status" value="1"/>
</dbReference>
<evidence type="ECO:0000256" key="3">
    <source>
        <dbReference type="ARBA" id="ARBA00022884"/>
    </source>
</evidence>
<name>A0A2T3FSA1_9FIRM</name>
<dbReference type="AlphaFoldDB" id="A0A2T3FSA1"/>
<evidence type="ECO:0000313" key="7">
    <source>
        <dbReference type="EMBL" id="PST38158.1"/>
    </source>
</evidence>
<dbReference type="GO" id="GO:0000049">
    <property type="term" value="F:tRNA binding"/>
    <property type="evidence" value="ECO:0007669"/>
    <property type="project" value="UniProtKB-UniRule"/>
</dbReference>
<keyword evidence="2 5" id="KW-0699">rRNA-binding</keyword>
<evidence type="ECO:0000256" key="2">
    <source>
        <dbReference type="ARBA" id="ARBA00022730"/>
    </source>
</evidence>
<evidence type="ECO:0000256" key="4">
    <source>
        <dbReference type="ARBA" id="ARBA00022917"/>
    </source>
</evidence>
<accession>A0A2T3FSA1</accession>
<protein>
    <recommendedName>
        <fullName evidence="5">Rqc2 homolog RqcH</fullName>
        <shortName evidence="5">RqcH</shortName>
    </recommendedName>
</protein>
<proteinExistence type="inferred from homology"/>
<comment type="function">
    <text evidence="5">Key component of the ribosome quality control system (RQC), a ribosome-associated complex that mediates the extraction of incompletely synthesized nascent chains from stalled ribosomes and their subsequent degradation. RqcH recruits Ala-charged tRNA, and with RqcP directs the elongation of stalled nascent chains on 50S ribosomal subunits, leading to non-templated C-terminal alanine extensions (Ala tail). The Ala tail promotes nascent chain degradation. May add between 1 and at least 8 Ala residues. Binds to stalled 50S ribosomal subunits.</text>
</comment>
<dbReference type="GO" id="GO:1990112">
    <property type="term" value="C:RQC complex"/>
    <property type="evidence" value="ECO:0007669"/>
    <property type="project" value="TreeGrafter"/>
</dbReference>